<comment type="caution">
    <text evidence="2">The sequence shown here is derived from an EMBL/GenBank/DDBJ whole genome shotgun (WGS) entry which is preliminary data.</text>
</comment>
<dbReference type="GO" id="GO:0032259">
    <property type="term" value="P:methylation"/>
    <property type="evidence" value="ECO:0007669"/>
    <property type="project" value="UniProtKB-KW"/>
</dbReference>
<sequence length="229" mass="26616">MNHFENLELTFETIDVYHTRRSIYEALRKATVHFRGTFLDIGCGQMPYKSTIQPYVNEYIGLDLDNDYSAVKPDMYWDGNVIPLDAETIDSAIAIEVFEHVPDLNQLLSEAKRVLKPGGVLFFTVPFLWPLHDVPYDEFRYTPFALEREFTKNGFEIVKFKSLGGWNASLAQMLGLWLKRSNIPYFGRRIGYFILYPFYQLLLRSDKVDDNFIESNMITGISGIVRKKI</sequence>
<dbReference type="EC" id="2.1.1.-" evidence="2"/>
<dbReference type="SUPFAM" id="SSF53335">
    <property type="entry name" value="S-adenosyl-L-methionine-dependent methyltransferases"/>
    <property type="match status" value="1"/>
</dbReference>
<keyword evidence="3" id="KW-1185">Reference proteome</keyword>
<dbReference type="Pfam" id="PF08241">
    <property type="entry name" value="Methyltransf_11"/>
    <property type="match status" value="1"/>
</dbReference>
<dbReference type="GO" id="GO:0008168">
    <property type="term" value="F:methyltransferase activity"/>
    <property type="evidence" value="ECO:0007669"/>
    <property type="project" value="UniProtKB-KW"/>
</dbReference>
<name>A0ABW6BNQ7_9BACT</name>
<organism evidence="2 3">
    <name type="scientific">Pontibacter toksunensis</name>
    <dbReference type="NCBI Taxonomy" id="1332631"/>
    <lineage>
        <taxon>Bacteria</taxon>
        <taxon>Pseudomonadati</taxon>
        <taxon>Bacteroidota</taxon>
        <taxon>Cytophagia</taxon>
        <taxon>Cytophagales</taxon>
        <taxon>Hymenobacteraceae</taxon>
        <taxon>Pontibacter</taxon>
    </lineage>
</organism>
<dbReference type="CDD" id="cd02440">
    <property type="entry name" value="AdoMet_MTases"/>
    <property type="match status" value="1"/>
</dbReference>
<evidence type="ECO:0000313" key="2">
    <source>
        <dbReference type="EMBL" id="MFD2998841.1"/>
    </source>
</evidence>
<keyword evidence="2" id="KW-0489">Methyltransferase</keyword>
<dbReference type="Proteomes" id="UP001597641">
    <property type="component" value="Unassembled WGS sequence"/>
</dbReference>
<reference evidence="3" key="1">
    <citation type="journal article" date="2019" name="Int. J. Syst. Evol. Microbiol.">
        <title>The Global Catalogue of Microorganisms (GCM) 10K type strain sequencing project: providing services to taxonomists for standard genome sequencing and annotation.</title>
        <authorList>
            <consortium name="The Broad Institute Genomics Platform"/>
            <consortium name="The Broad Institute Genome Sequencing Center for Infectious Disease"/>
            <person name="Wu L."/>
            <person name="Ma J."/>
        </authorList>
    </citation>
    <scope>NUCLEOTIDE SEQUENCE [LARGE SCALE GENOMIC DNA]</scope>
    <source>
        <strain evidence="3">KCTC 23984</strain>
    </source>
</reference>
<gene>
    <name evidence="2" type="ORF">ACFS7Z_00590</name>
</gene>
<protein>
    <submittedName>
        <fullName evidence="2">Class I SAM-dependent methyltransferase</fullName>
        <ecNumber evidence="2">2.1.1.-</ecNumber>
    </submittedName>
</protein>
<dbReference type="Gene3D" id="3.40.50.150">
    <property type="entry name" value="Vaccinia Virus protein VP39"/>
    <property type="match status" value="1"/>
</dbReference>
<proteinExistence type="predicted"/>
<dbReference type="RefSeq" id="WP_377479287.1">
    <property type="nucleotide sequence ID" value="NZ_JBHUOX010000001.1"/>
</dbReference>
<accession>A0ABW6BNQ7</accession>
<evidence type="ECO:0000313" key="3">
    <source>
        <dbReference type="Proteomes" id="UP001597641"/>
    </source>
</evidence>
<feature type="domain" description="Methyltransferase type 11" evidence="1">
    <location>
        <begin position="39"/>
        <end position="123"/>
    </location>
</feature>
<evidence type="ECO:0000259" key="1">
    <source>
        <dbReference type="Pfam" id="PF08241"/>
    </source>
</evidence>
<dbReference type="InterPro" id="IPR029063">
    <property type="entry name" value="SAM-dependent_MTases_sf"/>
</dbReference>
<dbReference type="InterPro" id="IPR013216">
    <property type="entry name" value="Methyltransf_11"/>
</dbReference>
<dbReference type="EMBL" id="JBHUOX010000001">
    <property type="protein sequence ID" value="MFD2998841.1"/>
    <property type="molecule type" value="Genomic_DNA"/>
</dbReference>
<keyword evidence="2" id="KW-0808">Transferase</keyword>